<evidence type="ECO:0000259" key="4">
    <source>
        <dbReference type="PROSITE" id="PS51371"/>
    </source>
</evidence>
<dbReference type="Proteomes" id="UP000717585">
    <property type="component" value="Unassembled WGS sequence"/>
</dbReference>
<dbReference type="InterPro" id="IPR050511">
    <property type="entry name" value="AMPK_gamma/SDS23_families"/>
</dbReference>
<name>A0A8J6AXT8_9EUKA</name>
<dbReference type="OrthoDB" id="449052at2759"/>
<feature type="domain" description="CBS" evidence="4">
    <location>
        <begin position="261"/>
        <end position="319"/>
    </location>
</feature>
<dbReference type="Pfam" id="PF00571">
    <property type="entry name" value="CBS"/>
    <property type="match status" value="2"/>
</dbReference>
<dbReference type="EMBL" id="JAHDYR010000062">
    <property type="protein sequence ID" value="KAG9391053.1"/>
    <property type="molecule type" value="Genomic_DNA"/>
</dbReference>
<reference evidence="5" key="1">
    <citation type="submission" date="2021-05" db="EMBL/GenBank/DDBJ databases">
        <title>A free-living protist that lacks canonical eukaryotic 1 DNA replication and segregation systems.</title>
        <authorList>
            <person name="Salas-Leiva D.E."/>
            <person name="Tromer E.C."/>
            <person name="Curtis B.A."/>
            <person name="Jerlstrom-Hultqvist J."/>
            <person name="Kolisko M."/>
            <person name="Yi Z."/>
            <person name="Salas-Leiva J.S."/>
            <person name="Gallot-Lavallee L."/>
            <person name="Kops G.J.P.L."/>
            <person name="Archibald J.M."/>
            <person name="Simpson A.G.B."/>
            <person name="Roger A.J."/>
        </authorList>
    </citation>
    <scope>NUCLEOTIDE SEQUENCE</scope>
    <source>
        <strain evidence="5">BICM</strain>
    </source>
</reference>
<dbReference type="AlphaFoldDB" id="A0A8J6AXT8"/>
<dbReference type="Gene3D" id="3.10.580.10">
    <property type="entry name" value="CBS-domain"/>
    <property type="match status" value="2"/>
</dbReference>
<feature type="domain" description="CBS" evidence="4">
    <location>
        <begin position="23"/>
        <end position="79"/>
    </location>
</feature>
<dbReference type="SUPFAM" id="SSF54631">
    <property type="entry name" value="CBS-domain pair"/>
    <property type="match status" value="2"/>
</dbReference>
<dbReference type="PROSITE" id="PS51371">
    <property type="entry name" value="CBS"/>
    <property type="match status" value="2"/>
</dbReference>
<evidence type="ECO:0000313" key="5">
    <source>
        <dbReference type="EMBL" id="KAG9391053.1"/>
    </source>
</evidence>
<comment type="caution">
    <text evidence="5">The sequence shown here is derived from an EMBL/GenBank/DDBJ whole genome shotgun (WGS) entry which is preliminary data.</text>
</comment>
<dbReference type="InterPro" id="IPR046342">
    <property type="entry name" value="CBS_dom_sf"/>
</dbReference>
<accession>A0A8J6AXT8</accession>
<evidence type="ECO:0000313" key="6">
    <source>
        <dbReference type="Proteomes" id="UP000717585"/>
    </source>
</evidence>
<dbReference type="PANTHER" id="PTHR13780:SF36">
    <property type="entry name" value="CBS DOMAIN-CONTAINING PROTEIN"/>
    <property type="match status" value="1"/>
</dbReference>
<dbReference type="InterPro" id="IPR000644">
    <property type="entry name" value="CBS_dom"/>
</dbReference>
<organism evidence="5 6">
    <name type="scientific">Carpediemonas membranifera</name>
    <dbReference type="NCBI Taxonomy" id="201153"/>
    <lineage>
        <taxon>Eukaryota</taxon>
        <taxon>Metamonada</taxon>
        <taxon>Carpediemonas-like organisms</taxon>
        <taxon>Carpediemonas</taxon>
    </lineage>
</organism>
<keyword evidence="1" id="KW-0677">Repeat</keyword>
<protein>
    <submittedName>
        <fullName evidence="5">CBS domain</fullName>
    </submittedName>
</protein>
<dbReference type="SMART" id="SM00116">
    <property type="entry name" value="CBS"/>
    <property type="match status" value="4"/>
</dbReference>
<dbReference type="PANTHER" id="PTHR13780">
    <property type="entry name" value="AMP-ACTIVATED PROTEIN KINASE, GAMMA REGULATORY SUBUNIT"/>
    <property type="match status" value="1"/>
</dbReference>
<keyword evidence="6" id="KW-1185">Reference proteome</keyword>
<evidence type="ECO:0000256" key="3">
    <source>
        <dbReference type="PROSITE-ProRule" id="PRU00703"/>
    </source>
</evidence>
<evidence type="ECO:0000256" key="1">
    <source>
        <dbReference type="ARBA" id="ARBA00022737"/>
    </source>
</evidence>
<sequence>MSFEPTIVQSLKRSKCGDFVYFEDEATMSCSRDWSVHRVLKLFASCKITSIPVVDDVNTPIAVLTLEDIVRHVAMLASIRFDPRTTDDVMAELRALTVGEFLDKECGITDRLVIMDAEESLLSATERLAAGIHRICVVSNSELVTMITQTALLRFMVQSMHILHLRGFNMTMAEFVPRWVGDRVVVEAAPDVKTIDVINLMAKTGASGVAIVDTSADPEGVLIAQISRSDLRALLYVPEGVDLLHKDVITFYKVANTVESNIKYPRIGVTLDDTLSKAIEKMVATRLHHIYVLDSGFRSPRSVVCVHDVLSMAVADVETFGVQPE</sequence>
<gene>
    <name evidence="5" type="ORF">J8273_7327</name>
</gene>
<proteinExistence type="predicted"/>
<keyword evidence="2 3" id="KW-0129">CBS domain</keyword>
<evidence type="ECO:0000256" key="2">
    <source>
        <dbReference type="ARBA" id="ARBA00023122"/>
    </source>
</evidence>